<dbReference type="NCBIfam" id="TIGR00157">
    <property type="entry name" value="ribosome small subunit-dependent GTPase A"/>
    <property type="match status" value="1"/>
</dbReference>
<dbReference type="GO" id="GO:0005525">
    <property type="term" value="F:GTP binding"/>
    <property type="evidence" value="ECO:0007669"/>
    <property type="project" value="UniProtKB-UniRule"/>
</dbReference>
<keyword evidence="6 10" id="KW-0378">Hydrolase</keyword>
<keyword evidence="1 10" id="KW-0963">Cytoplasm</keyword>
<dbReference type="EC" id="3.6.1.-" evidence="10"/>
<evidence type="ECO:0000256" key="8">
    <source>
        <dbReference type="ARBA" id="ARBA00022884"/>
    </source>
</evidence>
<dbReference type="PROSITE" id="PS51721">
    <property type="entry name" value="G_CP"/>
    <property type="match status" value="1"/>
</dbReference>
<keyword evidence="14" id="KW-1185">Reference proteome</keyword>
<dbReference type="InterPro" id="IPR004881">
    <property type="entry name" value="Ribosome_biogen_GTPase_RsgA"/>
</dbReference>
<dbReference type="GO" id="GO:0042274">
    <property type="term" value="P:ribosomal small subunit biogenesis"/>
    <property type="evidence" value="ECO:0007669"/>
    <property type="project" value="UniProtKB-UniRule"/>
</dbReference>
<feature type="binding site" evidence="10">
    <location>
        <begin position="202"/>
        <end position="210"/>
    </location>
    <ligand>
        <name>GTP</name>
        <dbReference type="ChEBI" id="CHEBI:37565"/>
    </ligand>
</feature>
<evidence type="ECO:0000256" key="1">
    <source>
        <dbReference type="ARBA" id="ARBA00022490"/>
    </source>
</evidence>
<keyword evidence="2 10" id="KW-0690">Ribosome biogenesis</keyword>
<feature type="domain" description="CP-type G" evidence="12">
    <location>
        <begin position="101"/>
        <end position="260"/>
    </location>
</feature>
<comment type="cofactor">
    <cofactor evidence="10">
        <name>Zn(2+)</name>
        <dbReference type="ChEBI" id="CHEBI:29105"/>
    </cofactor>
    <text evidence="10">Binds 1 zinc ion per subunit.</text>
</comment>
<keyword evidence="4 10" id="KW-0699">rRNA-binding</keyword>
<keyword evidence="9 10" id="KW-0342">GTP-binding</keyword>
<dbReference type="GO" id="GO:0005737">
    <property type="term" value="C:cytoplasm"/>
    <property type="evidence" value="ECO:0007669"/>
    <property type="project" value="UniProtKB-SubCell"/>
</dbReference>
<evidence type="ECO:0000256" key="2">
    <source>
        <dbReference type="ARBA" id="ARBA00022517"/>
    </source>
</evidence>
<dbReference type="EMBL" id="AP024169">
    <property type="protein sequence ID" value="BCN29184.1"/>
    <property type="molecule type" value="Genomic_DNA"/>
</dbReference>
<reference evidence="13 14" key="1">
    <citation type="submission" date="2020-11" db="EMBL/GenBank/DDBJ databases">
        <title>Draft genome sequencing of a Lachnospiraceae strain isolated from anoxic soil subjected to BSD treatment.</title>
        <authorList>
            <person name="Uek A."/>
            <person name="Tonouchi A."/>
        </authorList>
    </citation>
    <scope>NUCLEOTIDE SEQUENCE [LARGE SCALE GENOMIC DNA]</scope>
    <source>
        <strain evidence="13 14">TB5</strain>
    </source>
</reference>
<dbReference type="PANTHER" id="PTHR32120">
    <property type="entry name" value="SMALL RIBOSOMAL SUBUNIT BIOGENESIS GTPASE RSGA"/>
    <property type="match status" value="1"/>
</dbReference>
<proteinExistence type="inferred from homology"/>
<dbReference type="Pfam" id="PF03193">
    <property type="entry name" value="RsgA_GTPase"/>
    <property type="match status" value="1"/>
</dbReference>
<keyword evidence="3 10" id="KW-0479">Metal-binding</keyword>
<dbReference type="GO" id="GO:0003924">
    <property type="term" value="F:GTPase activity"/>
    <property type="evidence" value="ECO:0007669"/>
    <property type="project" value="UniProtKB-UniRule"/>
</dbReference>
<dbReference type="PROSITE" id="PS50936">
    <property type="entry name" value="ENGC_GTPASE"/>
    <property type="match status" value="1"/>
</dbReference>
<comment type="subunit">
    <text evidence="10">Monomer. Associates with 30S ribosomal subunit, binds 16S rRNA.</text>
</comment>
<dbReference type="CDD" id="cd01854">
    <property type="entry name" value="YjeQ_EngC"/>
    <property type="match status" value="1"/>
</dbReference>
<accession>A0A7R7EI68</accession>
<evidence type="ECO:0000313" key="13">
    <source>
        <dbReference type="EMBL" id="BCN29184.1"/>
    </source>
</evidence>
<keyword evidence="7 10" id="KW-0862">Zinc</keyword>
<dbReference type="RefSeq" id="WP_271714473.1">
    <property type="nucleotide sequence ID" value="NZ_AP024169.1"/>
</dbReference>
<comment type="function">
    <text evidence="10">One of several proteins that assist in the late maturation steps of the functional core of the 30S ribosomal subunit. Helps release RbfA from mature subunits. May play a role in the assembly of ribosomal proteins into the subunit. Circularly permuted GTPase that catalyzes slow GTP hydrolysis, GTPase activity is stimulated by the 30S ribosomal subunit.</text>
</comment>
<comment type="subcellular location">
    <subcellularLocation>
        <location evidence="10">Cytoplasm</location>
    </subcellularLocation>
</comment>
<dbReference type="GO" id="GO:0046872">
    <property type="term" value="F:metal ion binding"/>
    <property type="evidence" value="ECO:0007669"/>
    <property type="project" value="UniProtKB-KW"/>
</dbReference>
<evidence type="ECO:0000313" key="14">
    <source>
        <dbReference type="Proteomes" id="UP000595897"/>
    </source>
</evidence>
<dbReference type="Gene3D" id="1.10.40.50">
    <property type="entry name" value="Probable gtpase engc, domain 3"/>
    <property type="match status" value="1"/>
</dbReference>
<feature type="binding site" evidence="10">
    <location>
        <begin position="150"/>
        <end position="153"/>
    </location>
    <ligand>
        <name>GTP</name>
        <dbReference type="ChEBI" id="CHEBI:37565"/>
    </ligand>
</feature>
<evidence type="ECO:0000259" key="12">
    <source>
        <dbReference type="PROSITE" id="PS51721"/>
    </source>
</evidence>
<comment type="similarity">
    <text evidence="10">Belongs to the TRAFAC class YlqF/YawG GTPase family. RsgA subfamily.</text>
</comment>
<evidence type="ECO:0000259" key="11">
    <source>
        <dbReference type="PROSITE" id="PS50936"/>
    </source>
</evidence>
<evidence type="ECO:0000256" key="3">
    <source>
        <dbReference type="ARBA" id="ARBA00022723"/>
    </source>
</evidence>
<dbReference type="InterPro" id="IPR027417">
    <property type="entry name" value="P-loop_NTPase"/>
</dbReference>
<dbReference type="InterPro" id="IPR030378">
    <property type="entry name" value="G_CP_dom"/>
</dbReference>
<organism evidence="13 14">
    <name type="scientific">Anaeromicropila herbilytica</name>
    <dbReference type="NCBI Taxonomy" id="2785025"/>
    <lineage>
        <taxon>Bacteria</taxon>
        <taxon>Bacillati</taxon>
        <taxon>Bacillota</taxon>
        <taxon>Clostridia</taxon>
        <taxon>Lachnospirales</taxon>
        <taxon>Lachnospiraceae</taxon>
        <taxon>Anaeromicropila</taxon>
    </lineage>
</organism>
<keyword evidence="5 10" id="KW-0547">Nucleotide-binding</keyword>
<dbReference type="AlphaFoldDB" id="A0A7R7EI68"/>
<evidence type="ECO:0000256" key="5">
    <source>
        <dbReference type="ARBA" id="ARBA00022741"/>
    </source>
</evidence>
<feature type="binding site" evidence="10">
    <location>
        <position position="290"/>
    </location>
    <ligand>
        <name>Zn(2+)</name>
        <dbReference type="ChEBI" id="CHEBI:29105"/>
    </ligand>
</feature>
<dbReference type="Gene3D" id="3.40.50.300">
    <property type="entry name" value="P-loop containing nucleotide triphosphate hydrolases"/>
    <property type="match status" value="1"/>
</dbReference>
<dbReference type="InterPro" id="IPR010914">
    <property type="entry name" value="RsgA_GTPase_dom"/>
</dbReference>
<protein>
    <recommendedName>
        <fullName evidence="10">Small ribosomal subunit biogenesis GTPase RsgA</fullName>
        <ecNumber evidence="10">3.6.1.-</ecNumber>
    </recommendedName>
</protein>
<name>A0A7R7EI68_9FIRM</name>
<feature type="domain" description="EngC GTPase" evidence="11">
    <location>
        <begin position="111"/>
        <end position="258"/>
    </location>
</feature>
<dbReference type="SUPFAM" id="SSF52540">
    <property type="entry name" value="P-loop containing nucleoside triphosphate hydrolases"/>
    <property type="match status" value="1"/>
</dbReference>
<evidence type="ECO:0000256" key="6">
    <source>
        <dbReference type="ARBA" id="ARBA00022801"/>
    </source>
</evidence>
<feature type="binding site" evidence="10">
    <location>
        <position position="288"/>
    </location>
    <ligand>
        <name>Zn(2+)</name>
        <dbReference type="ChEBI" id="CHEBI:29105"/>
    </ligand>
</feature>
<keyword evidence="8 10" id="KW-0694">RNA-binding</keyword>
<sequence length="356" mass="39931">MVDLTNYGLTPDLIQQNSIGIPARITAVHKERYALICEQGEIYGQLKSSVYYTDSAQDFPTTGDFVMIKYNPDGDSQIIQTLHRRTKFSRSDYSGHAVGYVKTVREQVVAANFDYVFVMQSLNHDLNVRRLERYLALAWQSGAMPVVLLTKADLAEDYEELLKKIEKVAAGVKVHSISAKTGYGLEGLSNYLLPGKTIVFLGSSGVGKSSLVNALAGSEVMQVSNIREEDSRGRHTTTHRQLLMLPNGTIVIDTPGMRELGMWEVSDGIGEVFADVEIYIGNCKFSDCKHETEPGCAVKSAIESGELSLERWESYLKMKQEAKFTAERSFFLRDKDARNKKNVIQNRQKKSNERKH</sequence>
<dbReference type="HAMAP" id="MF_01820">
    <property type="entry name" value="GTPase_RsgA"/>
    <property type="match status" value="1"/>
</dbReference>
<dbReference type="PANTHER" id="PTHR32120:SF10">
    <property type="entry name" value="SMALL RIBOSOMAL SUBUNIT BIOGENESIS GTPASE RSGA"/>
    <property type="match status" value="1"/>
</dbReference>
<evidence type="ECO:0000256" key="9">
    <source>
        <dbReference type="ARBA" id="ARBA00023134"/>
    </source>
</evidence>
<evidence type="ECO:0000256" key="7">
    <source>
        <dbReference type="ARBA" id="ARBA00022833"/>
    </source>
</evidence>
<feature type="binding site" evidence="10">
    <location>
        <position position="296"/>
    </location>
    <ligand>
        <name>Zn(2+)</name>
        <dbReference type="ChEBI" id="CHEBI:29105"/>
    </ligand>
</feature>
<dbReference type="KEGG" id="ahb:bsdtb5_04790"/>
<evidence type="ECO:0000256" key="10">
    <source>
        <dbReference type="HAMAP-Rule" id="MF_01820"/>
    </source>
</evidence>
<evidence type="ECO:0000256" key="4">
    <source>
        <dbReference type="ARBA" id="ARBA00022730"/>
    </source>
</evidence>
<feature type="binding site" evidence="10">
    <location>
        <position position="283"/>
    </location>
    <ligand>
        <name>Zn(2+)</name>
        <dbReference type="ChEBI" id="CHEBI:29105"/>
    </ligand>
</feature>
<dbReference type="Proteomes" id="UP000595897">
    <property type="component" value="Chromosome"/>
</dbReference>
<dbReference type="GO" id="GO:0019843">
    <property type="term" value="F:rRNA binding"/>
    <property type="evidence" value="ECO:0007669"/>
    <property type="project" value="UniProtKB-KW"/>
</dbReference>
<gene>
    <name evidence="13" type="primary">rsgA_1</name>
    <name evidence="10" type="synonym">rsgA</name>
    <name evidence="13" type="ORF">bsdtb5_04790</name>
</gene>